<evidence type="ECO:0000256" key="7">
    <source>
        <dbReference type="RuleBase" id="RU363032"/>
    </source>
</evidence>
<accession>A0A6C7EF29</accession>
<keyword evidence="7" id="KW-0813">Transport</keyword>
<dbReference type="SUPFAM" id="SSF161098">
    <property type="entry name" value="MetI-like"/>
    <property type="match status" value="1"/>
</dbReference>
<dbReference type="RefSeq" id="WP_015442475.1">
    <property type="nucleotide sequence ID" value="NC_020520.1"/>
</dbReference>
<dbReference type="GO" id="GO:0006865">
    <property type="term" value="P:amino acid transport"/>
    <property type="evidence" value="ECO:0007669"/>
    <property type="project" value="UniProtKB-KW"/>
</dbReference>
<keyword evidence="6 7" id="KW-0472">Membrane</keyword>
<feature type="transmembrane region" description="Helical" evidence="7">
    <location>
        <begin position="382"/>
        <end position="404"/>
    </location>
</feature>
<evidence type="ECO:0000256" key="4">
    <source>
        <dbReference type="ARBA" id="ARBA00022970"/>
    </source>
</evidence>
<keyword evidence="11" id="KW-1185">Reference proteome</keyword>
<protein>
    <submittedName>
        <fullName evidence="10">Amino acid ABC transporter permease protein</fullName>
    </submittedName>
</protein>
<feature type="transmembrane region" description="Helical" evidence="7">
    <location>
        <begin position="100"/>
        <end position="122"/>
    </location>
</feature>
<keyword evidence="3 7" id="KW-0812">Transmembrane</keyword>
<evidence type="ECO:0000256" key="8">
    <source>
        <dbReference type="SAM" id="MobiDB-lite"/>
    </source>
</evidence>
<dbReference type="PROSITE" id="PS50928">
    <property type="entry name" value="ABC_TM1"/>
    <property type="match status" value="1"/>
</dbReference>
<keyword evidence="5 7" id="KW-1133">Transmembrane helix</keyword>
<dbReference type="AlphaFoldDB" id="A0A6C7EF29"/>
<dbReference type="PANTHER" id="PTHR30614">
    <property type="entry name" value="MEMBRANE COMPONENT OF AMINO ACID ABC TRANSPORTER"/>
    <property type="match status" value="1"/>
</dbReference>
<dbReference type="EMBL" id="AP012057">
    <property type="protein sequence ID" value="BAN03228.1"/>
    <property type="molecule type" value="Genomic_DNA"/>
</dbReference>
<evidence type="ECO:0000256" key="2">
    <source>
        <dbReference type="ARBA" id="ARBA00010072"/>
    </source>
</evidence>
<dbReference type="CDD" id="cd06261">
    <property type="entry name" value="TM_PBP2"/>
    <property type="match status" value="2"/>
</dbReference>
<dbReference type="KEGG" id="aym:YM304_29140"/>
<feature type="compositionally biased region" description="Low complexity" evidence="8">
    <location>
        <begin position="1"/>
        <end position="17"/>
    </location>
</feature>
<reference evidence="10 11" key="1">
    <citation type="journal article" date="2013" name="Int. J. Syst. Evol. Microbiol.">
        <title>Ilumatobacter nonamiense sp. nov. and Ilumatobacter coccineum sp. nov., isolated from seashore sand.</title>
        <authorList>
            <person name="Matsumoto A."/>
            <person name="Kasai H."/>
            <person name="Matsuo Y."/>
            <person name="Shizuri Y."/>
            <person name="Ichikawa N."/>
            <person name="Fujita N."/>
            <person name="Omura S."/>
            <person name="Takahashi Y."/>
        </authorList>
    </citation>
    <scope>NUCLEOTIDE SEQUENCE [LARGE SCALE GENOMIC DNA]</scope>
    <source>
        <strain evidence="11">NBRC 103263 / KCTC 29153 / YM16-304</strain>
    </source>
</reference>
<evidence type="ECO:0000313" key="10">
    <source>
        <dbReference type="EMBL" id="BAN03228.1"/>
    </source>
</evidence>
<gene>
    <name evidence="10" type="ORF">YM304_29140</name>
</gene>
<evidence type="ECO:0000256" key="1">
    <source>
        <dbReference type="ARBA" id="ARBA00004141"/>
    </source>
</evidence>
<evidence type="ECO:0000256" key="3">
    <source>
        <dbReference type="ARBA" id="ARBA00022692"/>
    </source>
</evidence>
<evidence type="ECO:0000313" key="11">
    <source>
        <dbReference type="Proteomes" id="UP000011863"/>
    </source>
</evidence>
<comment type="subcellular location">
    <subcellularLocation>
        <location evidence="7">Cell membrane</location>
        <topology evidence="7">Multi-pass membrane protein</topology>
    </subcellularLocation>
    <subcellularLocation>
        <location evidence="1">Membrane</location>
        <topology evidence="1">Multi-pass membrane protein</topology>
    </subcellularLocation>
</comment>
<feature type="transmembrane region" description="Helical" evidence="7">
    <location>
        <begin position="142"/>
        <end position="164"/>
    </location>
</feature>
<feature type="transmembrane region" description="Helical" evidence="7">
    <location>
        <begin position="202"/>
        <end position="221"/>
    </location>
</feature>
<dbReference type="Gene3D" id="1.10.3720.10">
    <property type="entry name" value="MetI-like"/>
    <property type="match status" value="1"/>
</dbReference>
<dbReference type="InterPro" id="IPR035906">
    <property type="entry name" value="MetI-like_sf"/>
</dbReference>
<proteinExistence type="inferred from homology"/>
<keyword evidence="4" id="KW-0029">Amino-acid transport</keyword>
<feature type="transmembrane region" description="Helical" evidence="7">
    <location>
        <begin position="30"/>
        <end position="49"/>
    </location>
</feature>
<comment type="similarity">
    <text evidence="2">Belongs to the binding-protein-dependent transport system permease family. HisMQ subfamily.</text>
</comment>
<dbReference type="OrthoDB" id="92598at2"/>
<dbReference type="InterPro" id="IPR043429">
    <property type="entry name" value="ArtM/GltK/GlnP/TcyL/YhdX-like"/>
</dbReference>
<feature type="domain" description="ABC transmembrane type-1" evidence="9">
    <location>
        <begin position="96"/>
        <end position="401"/>
    </location>
</feature>
<dbReference type="Proteomes" id="UP000011863">
    <property type="component" value="Chromosome"/>
</dbReference>
<evidence type="ECO:0000256" key="5">
    <source>
        <dbReference type="ARBA" id="ARBA00022989"/>
    </source>
</evidence>
<dbReference type="InterPro" id="IPR000515">
    <property type="entry name" value="MetI-like"/>
</dbReference>
<organism evidence="10 11">
    <name type="scientific">Ilumatobacter coccineus (strain NBRC 103263 / KCTC 29153 / YM16-304)</name>
    <dbReference type="NCBI Taxonomy" id="1313172"/>
    <lineage>
        <taxon>Bacteria</taxon>
        <taxon>Bacillati</taxon>
        <taxon>Actinomycetota</taxon>
        <taxon>Acidimicrobiia</taxon>
        <taxon>Acidimicrobiales</taxon>
        <taxon>Ilumatobacteraceae</taxon>
        <taxon>Ilumatobacter</taxon>
    </lineage>
</organism>
<dbReference type="GO" id="GO:0005886">
    <property type="term" value="C:plasma membrane"/>
    <property type="evidence" value="ECO:0007669"/>
    <property type="project" value="UniProtKB-SubCell"/>
</dbReference>
<sequence length="414" mass="44578">MTASPAATPPGGSTPSSPTKPPFWRNVRTLRIIAQVLTLGIVVGLIYVLQNNLLNNLNRLGISTDFDFLSSEAKFTVRDSGFTADQSVLRMILIGVQNTAAAAFVGIAVALVLGTLIGIGRLSSNWVLRKLATLYVETFRNIPPLVIIIFVGVALFTAGPLPLFTPTNPPGELQIPGTDSNFLIYSNTRLGFPSLMNDDNAGTFWIVMLIALVIAAIVWRWRTKVNELTGADHHRVLYSLGTLLGIGLIAYIALGGPVDFSFPAVSESGRKIDGGLATNDGYVALTLALALYTASHIAEIVRGSILAVAKGQNEAANALALSGFQRYRFVVLPQAARIALPSIINQFLNLTKNTSLATVVAYPEITSLTQSLIGNDQPAPQMILILMLLYLSFSLTISFILNIVNRRFQLEGRT</sequence>
<evidence type="ECO:0000259" key="9">
    <source>
        <dbReference type="PROSITE" id="PS50928"/>
    </source>
</evidence>
<evidence type="ECO:0000256" key="6">
    <source>
        <dbReference type="ARBA" id="ARBA00023136"/>
    </source>
</evidence>
<dbReference type="GO" id="GO:0055085">
    <property type="term" value="P:transmembrane transport"/>
    <property type="evidence" value="ECO:0007669"/>
    <property type="project" value="InterPro"/>
</dbReference>
<dbReference type="PANTHER" id="PTHR30614:SF37">
    <property type="entry name" value="AMINO-ACID ABC TRANSPORTER PERMEASE PROTEIN YHDX-RELATED"/>
    <property type="match status" value="1"/>
</dbReference>
<dbReference type="Pfam" id="PF00528">
    <property type="entry name" value="BPD_transp_1"/>
    <property type="match status" value="1"/>
</dbReference>
<feature type="transmembrane region" description="Helical" evidence="7">
    <location>
        <begin position="236"/>
        <end position="254"/>
    </location>
</feature>
<feature type="region of interest" description="Disordered" evidence="8">
    <location>
        <begin position="1"/>
        <end position="22"/>
    </location>
</feature>
<name>A0A6C7EF29_ILUCY</name>